<comment type="caution">
    <text evidence="1">The sequence shown here is derived from an EMBL/GenBank/DDBJ whole genome shotgun (WGS) entry which is preliminary data.</text>
</comment>
<evidence type="ECO:0000313" key="2">
    <source>
        <dbReference type="Proteomes" id="UP001285354"/>
    </source>
</evidence>
<sequence>MNENVIGTPLSASLGENVEISSRRFLGTRSRKVCGNGITVQRDRKNSPSWSSVQSVRLQAHPWVGRASHLAP</sequence>
<dbReference type="Proteomes" id="UP001285354">
    <property type="component" value="Unassembled WGS sequence"/>
</dbReference>
<name>A0AAD9SZG6_9HELO</name>
<dbReference type="AlphaFoldDB" id="A0AAD9SZG6"/>
<dbReference type="EMBL" id="JAUBYV010000005">
    <property type="protein sequence ID" value="KAK2626485.1"/>
    <property type="molecule type" value="Genomic_DNA"/>
</dbReference>
<reference evidence="1" key="1">
    <citation type="submission" date="2023-06" db="EMBL/GenBank/DDBJ databases">
        <title>Draft genome of Marssonina rosae.</title>
        <authorList>
            <person name="Cheng Q."/>
        </authorList>
    </citation>
    <scope>NUCLEOTIDE SEQUENCE</scope>
    <source>
        <strain evidence="1">R4</strain>
    </source>
</reference>
<accession>A0AAD9SZG6</accession>
<evidence type="ECO:0000313" key="1">
    <source>
        <dbReference type="EMBL" id="KAK2626485.1"/>
    </source>
</evidence>
<gene>
    <name evidence="1" type="ORF">QTJ16_003660</name>
</gene>
<protein>
    <submittedName>
        <fullName evidence="1">Uncharacterized protein</fullName>
    </submittedName>
</protein>
<proteinExistence type="predicted"/>
<keyword evidence="2" id="KW-1185">Reference proteome</keyword>
<organism evidence="1 2">
    <name type="scientific">Diplocarpon rosae</name>
    <dbReference type="NCBI Taxonomy" id="946125"/>
    <lineage>
        <taxon>Eukaryota</taxon>
        <taxon>Fungi</taxon>
        <taxon>Dikarya</taxon>
        <taxon>Ascomycota</taxon>
        <taxon>Pezizomycotina</taxon>
        <taxon>Leotiomycetes</taxon>
        <taxon>Helotiales</taxon>
        <taxon>Drepanopezizaceae</taxon>
        <taxon>Diplocarpon</taxon>
    </lineage>
</organism>